<evidence type="ECO:0000313" key="7">
    <source>
        <dbReference type="EMBL" id="HGM97556.1"/>
    </source>
</evidence>
<protein>
    <submittedName>
        <fullName evidence="7">TraR/DksA family transcriptional regulator</fullName>
    </submittedName>
</protein>
<comment type="caution">
    <text evidence="7">The sequence shown here is derived from an EMBL/GenBank/DDBJ whole genome shotgun (WGS) entry which is preliminary data.</text>
</comment>
<reference evidence="7" key="1">
    <citation type="journal article" date="2020" name="mSystems">
        <title>Genome- and Community-Level Interaction Insights into Carbon Utilization and Element Cycling Functions of Hydrothermarchaeota in Hydrothermal Sediment.</title>
        <authorList>
            <person name="Zhou Z."/>
            <person name="Liu Y."/>
            <person name="Xu W."/>
            <person name="Pan J."/>
            <person name="Luo Z.H."/>
            <person name="Li M."/>
        </authorList>
    </citation>
    <scope>NUCLEOTIDE SEQUENCE [LARGE SCALE GENOMIC DNA]</scope>
    <source>
        <strain evidence="7">SpSt-626</strain>
        <strain evidence="6">SpSt-695</strain>
    </source>
</reference>
<dbReference type="EMBL" id="DTAR01000062">
    <property type="protein sequence ID" value="HGM97556.1"/>
    <property type="molecule type" value="Genomic_DNA"/>
</dbReference>
<evidence type="ECO:0000259" key="5">
    <source>
        <dbReference type="Pfam" id="PF01258"/>
    </source>
</evidence>
<keyword evidence="1" id="KW-0479">Metal-binding</keyword>
<feature type="zinc finger region" description="dksA C4-type" evidence="4">
    <location>
        <begin position="90"/>
        <end position="114"/>
    </location>
</feature>
<dbReference type="SUPFAM" id="SSF109635">
    <property type="entry name" value="DnaK suppressor protein DksA, alpha-hairpin domain"/>
    <property type="match status" value="1"/>
</dbReference>
<dbReference type="Gene3D" id="1.20.120.910">
    <property type="entry name" value="DksA, coiled-coil domain"/>
    <property type="match status" value="1"/>
</dbReference>
<dbReference type="PANTHER" id="PTHR33823">
    <property type="entry name" value="RNA POLYMERASE-BINDING TRANSCRIPTION FACTOR DKSA-RELATED"/>
    <property type="match status" value="1"/>
</dbReference>
<dbReference type="SUPFAM" id="SSF57716">
    <property type="entry name" value="Glucocorticoid receptor-like (DNA-binding domain)"/>
    <property type="match status" value="1"/>
</dbReference>
<accession>A0A7V4ABJ4</accession>
<dbReference type="GO" id="GO:0008270">
    <property type="term" value="F:zinc ion binding"/>
    <property type="evidence" value="ECO:0007669"/>
    <property type="project" value="UniProtKB-KW"/>
</dbReference>
<dbReference type="AlphaFoldDB" id="A0A7V4ABJ4"/>
<feature type="domain" description="Zinc finger DksA/TraR C4-type" evidence="5">
    <location>
        <begin position="85"/>
        <end position="120"/>
    </location>
</feature>
<organism evidence="7">
    <name type="scientific">candidate division WOR-3 bacterium</name>
    <dbReference type="NCBI Taxonomy" id="2052148"/>
    <lineage>
        <taxon>Bacteria</taxon>
        <taxon>Bacteria division WOR-3</taxon>
    </lineage>
</organism>
<dbReference type="EMBL" id="DTDP01000164">
    <property type="protein sequence ID" value="HGK54091.1"/>
    <property type="molecule type" value="Genomic_DNA"/>
</dbReference>
<name>A0A7V4ABJ4_UNCW3</name>
<gene>
    <name evidence="7" type="ORF">ENT96_00700</name>
    <name evidence="6" type="ORF">ENU72_03600</name>
</gene>
<proteinExistence type="predicted"/>
<sequence>MNERTLNALKKKLLLEREKLLKILRKSEEKLKENIFEKTGDRKFSYHLADMASNEEFTEEISIFASSAHRRLKEVEDALMRIERGEYGVCLRCNKNIEVSRLRAVPYARYCIKCQEEIEKREGFIKE</sequence>
<keyword evidence="2" id="KW-0863">Zinc-finger</keyword>
<dbReference type="PROSITE" id="PS51128">
    <property type="entry name" value="ZF_DKSA_2"/>
    <property type="match status" value="1"/>
</dbReference>
<evidence type="ECO:0000313" key="6">
    <source>
        <dbReference type="EMBL" id="HGK54091.1"/>
    </source>
</evidence>
<evidence type="ECO:0000256" key="1">
    <source>
        <dbReference type="ARBA" id="ARBA00022723"/>
    </source>
</evidence>
<dbReference type="PANTHER" id="PTHR33823:SF4">
    <property type="entry name" value="GENERAL STRESS PROTEIN 16O"/>
    <property type="match status" value="1"/>
</dbReference>
<evidence type="ECO:0000256" key="2">
    <source>
        <dbReference type="ARBA" id="ARBA00022771"/>
    </source>
</evidence>
<evidence type="ECO:0000256" key="3">
    <source>
        <dbReference type="ARBA" id="ARBA00022833"/>
    </source>
</evidence>
<keyword evidence="3" id="KW-0862">Zinc</keyword>
<dbReference type="Pfam" id="PF01258">
    <property type="entry name" value="zf-dskA_traR"/>
    <property type="match status" value="1"/>
</dbReference>
<evidence type="ECO:0000256" key="4">
    <source>
        <dbReference type="PROSITE-ProRule" id="PRU00510"/>
    </source>
</evidence>
<dbReference type="InterPro" id="IPR037187">
    <property type="entry name" value="DnaK_N"/>
</dbReference>
<dbReference type="InterPro" id="IPR000962">
    <property type="entry name" value="Znf_DskA_TraR"/>
</dbReference>